<dbReference type="EnsemblPlants" id="Ma01_t10680.1">
    <property type="protein sequence ID" value="Ma01_p10680.1"/>
    <property type="gene ID" value="Ma01_g10680"/>
</dbReference>
<dbReference type="PANTHER" id="PTHR35741:SF1">
    <property type="entry name" value="FACTOR CWC22-LIKE PROTEIN, PUTATIVE (DUF3245)-RELATED"/>
    <property type="match status" value="1"/>
</dbReference>
<organism evidence="2 3">
    <name type="scientific">Musa acuminata subsp. malaccensis</name>
    <name type="common">Wild banana</name>
    <name type="synonym">Musa malaccensis</name>
    <dbReference type="NCBI Taxonomy" id="214687"/>
    <lineage>
        <taxon>Eukaryota</taxon>
        <taxon>Viridiplantae</taxon>
        <taxon>Streptophyta</taxon>
        <taxon>Embryophyta</taxon>
        <taxon>Tracheophyta</taxon>
        <taxon>Spermatophyta</taxon>
        <taxon>Magnoliopsida</taxon>
        <taxon>Liliopsida</taxon>
        <taxon>Zingiberales</taxon>
        <taxon>Musaceae</taxon>
        <taxon>Musa</taxon>
    </lineage>
</organism>
<evidence type="ECO:0000313" key="3">
    <source>
        <dbReference type="Proteomes" id="UP000012960"/>
    </source>
</evidence>
<keyword evidence="3" id="KW-1185">Reference proteome</keyword>
<evidence type="ECO:0000313" key="1">
    <source>
        <dbReference type="EMBL" id="CAG1859153.1"/>
    </source>
</evidence>
<dbReference type="Gramene" id="Ma01_t10680.1">
    <property type="protein sequence ID" value="Ma01_p10680.1"/>
    <property type="gene ID" value="Ma01_g10680"/>
</dbReference>
<sequence length="99" mass="10926">MGSESKAKAPPKVVKLDKALKLAEAWVNNMSTSATNEQSELEFEGQPSRHLLSKVTPKMKVAVSSDPVEQKLLGKLNSKKKLSYDNIEKASPVRECSKR</sequence>
<dbReference type="PANTHER" id="PTHR35741">
    <property type="entry name" value="FACTOR CWC22-LIKE PROTEIN, PUTATIVE (DUF3245)-RELATED"/>
    <property type="match status" value="1"/>
</dbReference>
<proteinExistence type="predicted"/>
<gene>
    <name evidence="1" type="ORF">GSMUA_294480.1</name>
</gene>
<dbReference type="InParanoid" id="A0A804HSL0"/>
<accession>A0A804HSL0</accession>
<dbReference type="AlphaFoldDB" id="A0A804HSL0"/>
<reference evidence="2" key="2">
    <citation type="submission" date="2021-05" db="UniProtKB">
        <authorList>
            <consortium name="EnsemblPlants"/>
        </authorList>
    </citation>
    <scope>IDENTIFICATION</scope>
    <source>
        <strain evidence="2">subsp. malaccensis</strain>
    </source>
</reference>
<protein>
    <submittedName>
        <fullName evidence="1">(wild Malaysian banana) hypothetical protein</fullName>
    </submittedName>
</protein>
<dbReference type="OMA" id="PRHREME"/>
<name>A0A804HSL0_MUSAM</name>
<dbReference type="EMBL" id="HG996466">
    <property type="protein sequence ID" value="CAG1859153.1"/>
    <property type="molecule type" value="Genomic_DNA"/>
</dbReference>
<evidence type="ECO:0000313" key="2">
    <source>
        <dbReference type="EnsemblPlants" id="Ma01_p10680.1"/>
    </source>
</evidence>
<reference evidence="1" key="1">
    <citation type="submission" date="2021-03" db="EMBL/GenBank/DDBJ databases">
        <authorList>
            <consortium name="Genoscope - CEA"/>
            <person name="William W."/>
        </authorList>
    </citation>
    <scope>NUCLEOTIDE SEQUENCE</scope>
    <source>
        <strain evidence="1">Doubled-haploid Pahang</strain>
    </source>
</reference>
<dbReference type="Proteomes" id="UP000012960">
    <property type="component" value="Unplaced"/>
</dbReference>
<dbReference type="FunCoup" id="A0A804HSL0">
    <property type="interactions" value="4561"/>
</dbReference>